<evidence type="ECO:0000256" key="1">
    <source>
        <dbReference type="SAM" id="Phobius"/>
    </source>
</evidence>
<organism evidence="2">
    <name type="scientific">Cacopsylla melanoneura</name>
    <dbReference type="NCBI Taxonomy" id="428564"/>
    <lineage>
        <taxon>Eukaryota</taxon>
        <taxon>Metazoa</taxon>
        <taxon>Ecdysozoa</taxon>
        <taxon>Arthropoda</taxon>
        <taxon>Hexapoda</taxon>
        <taxon>Insecta</taxon>
        <taxon>Pterygota</taxon>
        <taxon>Neoptera</taxon>
        <taxon>Paraneoptera</taxon>
        <taxon>Hemiptera</taxon>
        <taxon>Sternorrhyncha</taxon>
        <taxon>Psylloidea</taxon>
        <taxon>Psyllidae</taxon>
        <taxon>Psyllinae</taxon>
        <taxon>Cacopsylla</taxon>
    </lineage>
</organism>
<dbReference type="AlphaFoldDB" id="A0A8D8RKM9"/>
<evidence type="ECO:0000313" key="2">
    <source>
        <dbReference type="EMBL" id="CAG6651412.1"/>
    </source>
</evidence>
<feature type="transmembrane region" description="Helical" evidence="1">
    <location>
        <begin position="81"/>
        <end position="101"/>
    </location>
</feature>
<keyword evidence="1" id="KW-0472">Membrane</keyword>
<sequence>MCSSSSATADSEVLTHPGTFTLSRRGISSNHCRNFVLVSSLTASFQDKFSSHVCWRRSFGTSTTGLIIPVGSNKRWAALRIIFLLITWSDFIVMRLSVLILKVS</sequence>
<proteinExistence type="predicted"/>
<keyword evidence="1" id="KW-1133">Transmembrane helix</keyword>
<keyword evidence="1" id="KW-0812">Transmembrane</keyword>
<name>A0A8D8RKM9_9HEMI</name>
<protein>
    <submittedName>
        <fullName evidence="2">Uncharacterized protein</fullName>
    </submittedName>
</protein>
<reference evidence="2" key="1">
    <citation type="submission" date="2021-05" db="EMBL/GenBank/DDBJ databases">
        <authorList>
            <person name="Alioto T."/>
            <person name="Alioto T."/>
            <person name="Gomez Garrido J."/>
        </authorList>
    </citation>
    <scope>NUCLEOTIDE SEQUENCE</scope>
</reference>
<dbReference type="EMBL" id="HBUF01167539">
    <property type="protein sequence ID" value="CAG6651412.1"/>
    <property type="molecule type" value="Transcribed_RNA"/>
</dbReference>
<accession>A0A8D8RKM9</accession>